<keyword evidence="2" id="KW-0472">Membrane</keyword>
<dbReference type="InterPro" id="IPR029058">
    <property type="entry name" value="AB_hydrolase_fold"/>
</dbReference>
<gene>
    <name evidence="4" type="ORF">GCM10022278_08980</name>
</gene>
<comment type="caution">
    <text evidence="4">The sequence shown here is derived from an EMBL/GenBank/DDBJ whole genome shotgun (WGS) entry which is preliminary data.</text>
</comment>
<name>A0ABP7NQN3_9GAMM</name>
<protein>
    <recommendedName>
        <fullName evidence="3">Fungal lipase-type domain-containing protein</fullName>
    </recommendedName>
</protein>
<feature type="region of interest" description="Disordered" evidence="1">
    <location>
        <begin position="472"/>
        <end position="493"/>
    </location>
</feature>
<sequence>MVELLFVEGRSGDHPDIQTSSTFKKKVPVERPVLNSGGARPKSPADITDSPEDVFELCAFAAGLSGLVYAPTGVSEWRSKGWVQFDFKQFLDTEGVSRFQSFDSHYQQAYMFVLDRRAWLGIRGTDEGSDWLMNLSFVPGRHVGFRKALRVGLQSEVMRWLHANHDAFDSLVITGHSLGGALSTLAADHISISNQSNASPRPPQIGIEAVITFASPRVGSPGFARQYRDHKRVGSERTLGECTYRFSNAGDIVPKVPPAVFGFRHVVESIDTRKISDSEKTISRTVNWNLGASSRQGYIPSNPLDPLMTSPRPTTVREAFVDAHGALSTTLMAVPFAYLILSGFWASDRGAMHMMTLYGNAFGRHLAFGAVEPPKDLRPWSLTSKIILGMLLIVVMALVLAVIYFTLVLSGWFMFWLLLGLLGLTAYYYVERNRKPESMSTWVGQGSSTSHFSPRQGPNQDLIDELRRRLEAGAEGGDGPSGKDGPASRTPIG</sequence>
<reference evidence="5" key="1">
    <citation type="journal article" date="2019" name="Int. J. Syst. Evol. Microbiol.">
        <title>The Global Catalogue of Microorganisms (GCM) 10K type strain sequencing project: providing services to taxonomists for standard genome sequencing and annotation.</title>
        <authorList>
            <consortium name="The Broad Institute Genomics Platform"/>
            <consortium name="The Broad Institute Genome Sequencing Center for Infectious Disease"/>
            <person name="Wu L."/>
            <person name="Ma J."/>
        </authorList>
    </citation>
    <scope>NUCLEOTIDE SEQUENCE [LARGE SCALE GENOMIC DNA]</scope>
    <source>
        <strain evidence="5">JCM 17555</strain>
    </source>
</reference>
<evidence type="ECO:0000256" key="1">
    <source>
        <dbReference type="SAM" id="MobiDB-lite"/>
    </source>
</evidence>
<feature type="transmembrane region" description="Helical" evidence="2">
    <location>
        <begin position="386"/>
        <end position="407"/>
    </location>
</feature>
<feature type="transmembrane region" description="Helical" evidence="2">
    <location>
        <begin position="413"/>
        <end position="430"/>
    </location>
</feature>
<organism evidence="4 5">
    <name type="scientific">Allohahella marinimesophila</name>
    <dbReference type="NCBI Taxonomy" id="1054972"/>
    <lineage>
        <taxon>Bacteria</taxon>
        <taxon>Pseudomonadati</taxon>
        <taxon>Pseudomonadota</taxon>
        <taxon>Gammaproteobacteria</taxon>
        <taxon>Oceanospirillales</taxon>
        <taxon>Hahellaceae</taxon>
        <taxon>Allohahella</taxon>
    </lineage>
</organism>
<keyword evidence="2" id="KW-0812">Transmembrane</keyword>
<evidence type="ECO:0000313" key="5">
    <source>
        <dbReference type="Proteomes" id="UP001501337"/>
    </source>
</evidence>
<dbReference type="PANTHER" id="PTHR45856">
    <property type="entry name" value="ALPHA/BETA-HYDROLASES SUPERFAMILY PROTEIN"/>
    <property type="match status" value="1"/>
</dbReference>
<evidence type="ECO:0000259" key="3">
    <source>
        <dbReference type="Pfam" id="PF01764"/>
    </source>
</evidence>
<keyword evidence="2" id="KW-1133">Transmembrane helix</keyword>
<feature type="region of interest" description="Disordered" evidence="1">
    <location>
        <begin position="439"/>
        <end position="459"/>
    </location>
</feature>
<dbReference type="CDD" id="cd00519">
    <property type="entry name" value="Lipase_3"/>
    <property type="match status" value="1"/>
</dbReference>
<dbReference type="Pfam" id="PF01764">
    <property type="entry name" value="Lipase_3"/>
    <property type="match status" value="1"/>
</dbReference>
<accession>A0ABP7NQN3</accession>
<evidence type="ECO:0000256" key="2">
    <source>
        <dbReference type="SAM" id="Phobius"/>
    </source>
</evidence>
<feature type="transmembrane region" description="Helical" evidence="2">
    <location>
        <begin position="325"/>
        <end position="346"/>
    </location>
</feature>
<dbReference type="PANTHER" id="PTHR45856:SF24">
    <property type="entry name" value="FUNGAL LIPASE-LIKE DOMAIN-CONTAINING PROTEIN"/>
    <property type="match status" value="1"/>
</dbReference>
<keyword evidence="5" id="KW-1185">Reference proteome</keyword>
<dbReference type="Proteomes" id="UP001501337">
    <property type="component" value="Unassembled WGS sequence"/>
</dbReference>
<feature type="domain" description="Fungal lipase-type" evidence="3">
    <location>
        <begin position="121"/>
        <end position="260"/>
    </location>
</feature>
<dbReference type="SUPFAM" id="SSF53474">
    <property type="entry name" value="alpha/beta-Hydrolases"/>
    <property type="match status" value="1"/>
</dbReference>
<dbReference type="InterPro" id="IPR051218">
    <property type="entry name" value="Sec_MonoDiacylglyc_Lipase"/>
</dbReference>
<dbReference type="EMBL" id="BAABBO010000001">
    <property type="protein sequence ID" value="GAA3952133.1"/>
    <property type="molecule type" value="Genomic_DNA"/>
</dbReference>
<dbReference type="Gene3D" id="3.40.50.1820">
    <property type="entry name" value="alpha/beta hydrolase"/>
    <property type="match status" value="1"/>
</dbReference>
<evidence type="ECO:0000313" key="4">
    <source>
        <dbReference type="EMBL" id="GAA3952133.1"/>
    </source>
</evidence>
<dbReference type="InterPro" id="IPR002921">
    <property type="entry name" value="Fungal_lipase-type"/>
</dbReference>
<proteinExistence type="predicted"/>